<name>A0A1I7SNC4_BURXY</name>
<sequence length="71" mass="8007">MLQVDGDLSENGAAKVLITSVSQLAANRLFFTKFAKQWPTQEPKASEPSPRFRRDIQEDTEDVDESQIPVE</sequence>
<reference evidence="3" key="1">
    <citation type="submission" date="2016-11" db="UniProtKB">
        <authorList>
            <consortium name="WormBaseParasite"/>
        </authorList>
    </citation>
    <scope>IDENTIFICATION</scope>
</reference>
<feature type="region of interest" description="Disordered" evidence="1">
    <location>
        <begin position="37"/>
        <end position="71"/>
    </location>
</feature>
<evidence type="ECO:0000313" key="2">
    <source>
        <dbReference type="Proteomes" id="UP000095284"/>
    </source>
</evidence>
<dbReference type="WBParaSite" id="BXY_1456200.1">
    <property type="protein sequence ID" value="BXY_1456200.1"/>
    <property type="gene ID" value="BXY_1456200"/>
</dbReference>
<proteinExistence type="predicted"/>
<accession>A0A1I7SNC4</accession>
<evidence type="ECO:0000313" key="3">
    <source>
        <dbReference type="WBParaSite" id="BXY_1456200.1"/>
    </source>
</evidence>
<organism evidence="2 3">
    <name type="scientific">Bursaphelenchus xylophilus</name>
    <name type="common">Pinewood nematode worm</name>
    <name type="synonym">Aphelenchoides xylophilus</name>
    <dbReference type="NCBI Taxonomy" id="6326"/>
    <lineage>
        <taxon>Eukaryota</taxon>
        <taxon>Metazoa</taxon>
        <taxon>Ecdysozoa</taxon>
        <taxon>Nematoda</taxon>
        <taxon>Chromadorea</taxon>
        <taxon>Rhabditida</taxon>
        <taxon>Tylenchina</taxon>
        <taxon>Tylenchomorpha</taxon>
        <taxon>Aphelenchoidea</taxon>
        <taxon>Aphelenchoididae</taxon>
        <taxon>Bursaphelenchus</taxon>
    </lineage>
</organism>
<dbReference type="AlphaFoldDB" id="A0A1I7SNC4"/>
<evidence type="ECO:0000256" key="1">
    <source>
        <dbReference type="SAM" id="MobiDB-lite"/>
    </source>
</evidence>
<dbReference type="Proteomes" id="UP000095284">
    <property type="component" value="Unplaced"/>
</dbReference>
<protein>
    <submittedName>
        <fullName evidence="3">RNA_pol_Rpc82 domain-containing protein</fullName>
    </submittedName>
</protein>